<dbReference type="AlphaFoldDB" id="A0A9E8MW59"/>
<evidence type="ECO:0000313" key="5">
    <source>
        <dbReference type="Proteomes" id="UP001164705"/>
    </source>
</evidence>
<dbReference type="RefSeq" id="WP_267676320.1">
    <property type="nucleotide sequence ID" value="NZ_CP113088.1"/>
</dbReference>
<name>A0A9E8MW59_9FLAO</name>
<evidence type="ECO:0000256" key="1">
    <source>
        <dbReference type="SAM" id="Coils"/>
    </source>
</evidence>
<dbReference type="InterPro" id="IPR036388">
    <property type="entry name" value="WH-like_DNA-bd_sf"/>
</dbReference>
<dbReference type="InterPro" id="IPR030392">
    <property type="entry name" value="S74_ICA"/>
</dbReference>
<proteinExistence type="predicted"/>
<dbReference type="Proteomes" id="UP001164705">
    <property type="component" value="Chromosome"/>
</dbReference>
<protein>
    <submittedName>
        <fullName evidence="4">Tail fiber domain-containing protein</fullName>
    </submittedName>
</protein>
<feature type="chain" id="PRO_5038703214" evidence="2">
    <location>
        <begin position="27"/>
        <end position="367"/>
    </location>
</feature>
<reference evidence="4" key="1">
    <citation type="submission" date="2022-11" db="EMBL/GenBank/DDBJ databases">
        <title>Lacinutrix neustonica HL-RS19T sp. nov., isolated from the surface microlayer sample of brackish Lake Shihwa.</title>
        <authorList>
            <person name="Choi J.Y."/>
            <person name="Hwang C.Y."/>
        </authorList>
    </citation>
    <scope>NUCLEOTIDE SEQUENCE</scope>
    <source>
        <strain evidence="4">HL-RS19</strain>
    </source>
</reference>
<evidence type="ECO:0000256" key="2">
    <source>
        <dbReference type="SAM" id="SignalP"/>
    </source>
</evidence>
<keyword evidence="1" id="KW-0175">Coiled coil</keyword>
<gene>
    <name evidence="4" type="ORF">N7U66_17740</name>
</gene>
<dbReference type="PROSITE" id="PS51688">
    <property type="entry name" value="ICA"/>
    <property type="match status" value="1"/>
</dbReference>
<feature type="signal peptide" evidence="2">
    <location>
        <begin position="1"/>
        <end position="26"/>
    </location>
</feature>
<accession>A0A9E8MW59</accession>
<evidence type="ECO:0000313" key="4">
    <source>
        <dbReference type="EMBL" id="WAC01722.1"/>
    </source>
</evidence>
<feature type="coiled-coil region" evidence="1">
    <location>
        <begin position="335"/>
        <end position="362"/>
    </location>
</feature>
<dbReference type="KEGG" id="lnu:N7U66_17740"/>
<evidence type="ECO:0000259" key="3">
    <source>
        <dbReference type="PROSITE" id="PS51688"/>
    </source>
</evidence>
<organism evidence="4 5">
    <name type="scientific">Lacinutrix neustonica</name>
    <dbReference type="NCBI Taxonomy" id="2980107"/>
    <lineage>
        <taxon>Bacteria</taxon>
        <taxon>Pseudomonadati</taxon>
        <taxon>Bacteroidota</taxon>
        <taxon>Flavobacteriia</taxon>
        <taxon>Flavobacteriales</taxon>
        <taxon>Flavobacteriaceae</taxon>
        <taxon>Lacinutrix</taxon>
    </lineage>
</organism>
<keyword evidence="2" id="KW-0732">Signal</keyword>
<sequence length="367" mass="40631">MKRLFNNRSVVLFLFLSIISVNQTFSQVGIGTTNPNPSAALDIESTQGGLLIPRMTLAQISALTVDASTSGLLVYRTDTSPGFYFFNGTSWSTFSGSVDNDWTIVGNNMYNANSGNVGVGTGATAPANKLHVQHNQDGAGVMRIQNNSDGGFAGIYFNQNDSYRGHIGYVNTGGASTFGGKGAFQIAAGNRPFVITNGTTELYSESLRITQDKKLRIFRNASASYWDTYIDTYNDYNFAFNGVAESYIEDGTGAYVQYSDRRLKNNISPMEMNTLEKFLALNPVNYHYKKDKNKRMQNGLIAQEVQQLFPELVGEKNGYLTVNYNAFGVLAIKAIQEQQKIITLQEKKIKRMEEDISAIKQMLLDKK</sequence>
<dbReference type="Gene3D" id="1.10.10.10">
    <property type="entry name" value="Winged helix-like DNA-binding domain superfamily/Winged helix DNA-binding domain"/>
    <property type="match status" value="1"/>
</dbReference>
<keyword evidence="5" id="KW-1185">Reference proteome</keyword>
<dbReference type="Pfam" id="PF13884">
    <property type="entry name" value="Peptidase_S74"/>
    <property type="match status" value="1"/>
</dbReference>
<feature type="domain" description="Peptidase S74" evidence="3">
    <location>
        <begin position="259"/>
        <end position="349"/>
    </location>
</feature>
<dbReference type="EMBL" id="CP113088">
    <property type="protein sequence ID" value="WAC01722.1"/>
    <property type="molecule type" value="Genomic_DNA"/>
</dbReference>